<dbReference type="OrthoDB" id="39175at2759"/>
<proteinExistence type="predicted"/>
<name>A0A0C3JF14_PISTI</name>
<dbReference type="AlphaFoldDB" id="A0A0C3JF14"/>
<evidence type="ECO:0000256" key="1">
    <source>
        <dbReference type="SAM" id="MobiDB-lite"/>
    </source>
</evidence>
<dbReference type="HOGENOM" id="CLU_207550_0_0_1"/>
<dbReference type="GO" id="GO:0000981">
    <property type="term" value="F:DNA-binding transcription factor activity, RNA polymerase II-specific"/>
    <property type="evidence" value="ECO:0007669"/>
    <property type="project" value="InterPro"/>
</dbReference>
<accession>A0A0C3JF14</accession>
<dbReference type="CDD" id="cd00067">
    <property type="entry name" value="GAL4"/>
    <property type="match status" value="1"/>
</dbReference>
<sequence length="64" mass="7165">APSSSANVVYQSPHTTDAPSNKRKIERACDACRRRKIKCDGPRTPNNFCTNCVQTRKFCSYVSV</sequence>
<dbReference type="PROSITE" id="PS50048">
    <property type="entry name" value="ZN2_CY6_FUNGAL_2"/>
    <property type="match status" value="1"/>
</dbReference>
<evidence type="ECO:0000259" key="2">
    <source>
        <dbReference type="PROSITE" id="PS50048"/>
    </source>
</evidence>
<keyword evidence="4" id="KW-1185">Reference proteome</keyword>
<dbReference type="InterPro" id="IPR001138">
    <property type="entry name" value="Zn2Cys6_DnaBD"/>
</dbReference>
<feature type="region of interest" description="Disordered" evidence="1">
    <location>
        <begin position="1"/>
        <end position="22"/>
    </location>
</feature>
<evidence type="ECO:0000313" key="4">
    <source>
        <dbReference type="Proteomes" id="UP000054217"/>
    </source>
</evidence>
<dbReference type="Pfam" id="PF00172">
    <property type="entry name" value="Zn_clus"/>
    <property type="match status" value="1"/>
</dbReference>
<protein>
    <recommendedName>
        <fullName evidence="2">Zn(2)-C6 fungal-type domain-containing protein</fullName>
    </recommendedName>
</protein>
<gene>
    <name evidence="3" type="ORF">M404DRAFT_86275</name>
</gene>
<feature type="non-terminal residue" evidence="3">
    <location>
        <position position="1"/>
    </location>
</feature>
<dbReference type="PROSITE" id="PS00463">
    <property type="entry name" value="ZN2_CY6_FUNGAL_1"/>
    <property type="match status" value="1"/>
</dbReference>
<organism evidence="3 4">
    <name type="scientific">Pisolithus tinctorius Marx 270</name>
    <dbReference type="NCBI Taxonomy" id="870435"/>
    <lineage>
        <taxon>Eukaryota</taxon>
        <taxon>Fungi</taxon>
        <taxon>Dikarya</taxon>
        <taxon>Basidiomycota</taxon>
        <taxon>Agaricomycotina</taxon>
        <taxon>Agaricomycetes</taxon>
        <taxon>Agaricomycetidae</taxon>
        <taxon>Boletales</taxon>
        <taxon>Sclerodermatineae</taxon>
        <taxon>Pisolithaceae</taxon>
        <taxon>Pisolithus</taxon>
    </lineage>
</organism>
<dbReference type="Gene3D" id="4.10.240.10">
    <property type="entry name" value="Zn(2)-C6 fungal-type DNA-binding domain"/>
    <property type="match status" value="1"/>
</dbReference>
<evidence type="ECO:0000313" key="3">
    <source>
        <dbReference type="EMBL" id="KIN96201.1"/>
    </source>
</evidence>
<dbReference type="SMART" id="SM00066">
    <property type="entry name" value="GAL4"/>
    <property type="match status" value="1"/>
</dbReference>
<reference evidence="4" key="2">
    <citation type="submission" date="2015-01" db="EMBL/GenBank/DDBJ databases">
        <title>Evolutionary Origins and Diversification of the Mycorrhizal Mutualists.</title>
        <authorList>
            <consortium name="DOE Joint Genome Institute"/>
            <consortium name="Mycorrhizal Genomics Consortium"/>
            <person name="Kohler A."/>
            <person name="Kuo A."/>
            <person name="Nagy L.G."/>
            <person name="Floudas D."/>
            <person name="Copeland A."/>
            <person name="Barry K.W."/>
            <person name="Cichocki N."/>
            <person name="Veneault-Fourrey C."/>
            <person name="LaButti K."/>
            <person name="Lindquist E.A."/>
            <person name="Lipzen A."/>
            <person name="Lundell T."/>
            <person name="Morin E."/>
            <person name="Murat C."/>
            <person name="Riley R."/>
            <person name="Ohm R."/>
            <person name="Sun H."/>
            <person name="Tunlid A."/>
            <person name="Henrissat B."/>
            <person name="Grigoriev I.V."/>
            <person name="Hibbett D.S."/>
            <person name="Martin F."/>
        </authorList>
    </citation>
    <scope>NUCLEOTIDE SEQUENCE [LARGE SCALE GENOMIC DNA]</scope>
    <source>
        <strain evidence="4">Marx 270</strain>
    </source>
</reference>
<dbReference type="Proteomes" id="UP000054217">
    <property type="component" value="Unassembled WGS sequence"/>
</dbReference>
<dbReference type="EMBL" id="KN832051">
    <property type="protein sequence ID" value="KIN96201.1"/>
    <property type="molecule type" value="Genomic_DNA"/>
</dbReference>
<dbReference type="GO" id="GO:0008270">
    <property type="term" value="F:zinc ion binding"/>
    <property type="evidence" value="ECO:0007669"/>
    <property type="project" value="InterPro"/>
</dbReference>
<reference evidence="3 4" key="1">
    <citation type="submission" date="2014-04" db="EMBL/GenBank/DDBJ databases">
        <authorList>
            <consortium name="DOE Joint Genome Institute"/>
            <person name="Kuo A."/>
            <person name="Kohler A."/>
            <person name="Costa M.D."/>
            <person name="Nagy L.G."/>
            <person name="Floudas D."/>
            <person name="Copeland A."/>
            <person name="Barry K.W."/>
            <person name="Cichocki N."/>
            <person name="Veneault-Fourrey C."/>
            <person name="LaButti K."/>
            <person name="Lindquist E.A."/>
            <person name="Lipzen A."/>
            <person name="Lundell T."/>
            <person name="Morin E."/>
            <person name="Murat C."/>
            <person name="Sun H."/>
            <person name="Tunlid A."/>
            <person name="Henrissat B."/>
            <person name="Grigoriev I.V."/>
            <person name="Hibbett D.S."/>
            <person name="Martin F."/>
            <person name="Nordberg H.P."/>
            <person name="Cantor M.N."/>
            <person name="Hua S.X."/>
        </authorList>
    </citation>
    <scope>NUCLEOTIDE SEQUENCE [LARGE SCALE GENOMIC DNA]</scope>
    <source>
        <strain evidence="3 4">Marx 270</strain>
    </source>
</reference>
<dbReference type="InterPro" id="IPR036864">
    <property type="entry name" value="Zn2-C6_fun-type_DNA-bd_sf"/>
</dbReference>
<feature type="domain" description="Zn(2)-C6 fungal-type" evidence="2">
    <location>
        <begin position="28"/>
        <end position="61"/>
    </location>
</feature>
<feature type="compositionally biased region" description="Polar residues" evidence="1">
    <location>
        <begin position="1"/>
        <end position="19"/>
    </location>
</feature>
<feature type="non-terminal residue" evidence="3">
    <location>
        <position position="64"/>
    </location>
</feature>
<dbReference type="InParanoid" id="A0A0C3JF14"/>
<dbReference type="SUPFAM" id="SSF57701">
    <property type="entry name" value="Zn2/Cys6 DNA-binding domain"/>
    <property type="match status" value="1"/>
</dbReference>